<feature type="compositionally biased region" description="Low complexity" evidence="1">
    <location>
        <begin position="1"/>
        <end position="24"/>
    </location>
</feature>
<accession>A0ABR9USM8</accession>
<keyword evidence="3" id="KW-1185">Reference proteome</keyword>
<proteinExistence type="predicted"/>
<feature type="region of interest" description="Disordered" evidence="1">
    <location>
        <begin position="1"/>
        <end position="38"/>
    </location>
</feature>
<feature type="compositionally biased region" description="Basic and acidic residues" evidence="1">
    <location>
        <begin position="27"/>
        <end position="38"/>
    </location>
</feature>
<protein>
    <submittedName>
        <fullName evidence="2">Uncharacterized protein</fullName>
    </submittedName>
</protein>
<dbReference type="RefSeq" id="WP_193931804.1">
    <property type="nucleotide sequence ID" value="NZ_CAWPMZ010000040.1"/>
</dbReference>
<feature type="region of interest" description="Disordered" evidence="1">
    <location>
        <begin position="295"/>
        <end position="315"/>
    </location>
</feature>
<evidence type="ECO:0000256" key="1">
    <source>
        <dbReference type="SAM" id="MobiDB-lite"/>
    </source>
</evidence>
<dbReference type="EMBL" id="JADEWN010000019">
    <property type="protein sequence ID" value="MBE9190630.1"/>
    <property type="molecule type" value="Genomic_DNA"/>
</dbReference>
<comment type="caution">
    <text evidence="2">The sequence shown here is derived from an EMBL/GenBank/DDBJ whole genome shotgun (WGS) entry which is preliminary data.</text>
</comment>
<evidence type="ECO:0000313" key="3">
    <source>
        <dbReference type="Proteomes" id="UP000651156"/>
    </source>
</evidence>
<name>A0ABR9USM8_9CHRO</name>
<dbReference type="Proteomes" id="UP000651156">
    <property type="component" value="Unassembled WGS sequence"/>
</dbReference>
<evidence type="ECO:0000313" key="2">
    <source>
        <dbReference type="EMBL" id="MBE9190630.1"/>
    </source>
</evidence>
<gene>
    <name evidence="2" type="ORF">IQ230_09700</name>
</gene>
<organism evidence="2 3">
    <name type="scientific">Gloeocapsopsis crepidinum LEGE 06123</name>
    <dbReference type="NCBI Taxonomy" id="588587"/>
    <lineage>
        <taxon>Bacteria</taxon>
        <taxon>Bacillati</taxon>
        <taxon>Cyanobacteriota</taxon>
        <taxon>Cyanophyceae</taxon>
        <taxon>Oscillatoriophycideae</taxon>
        <taxon>Chroococcales</taxon>
        <taxon>Chroococcaceae</taxon>
        <taxon>Gloeocapsopsis</taxon>
    </lineage>
</organism>
<sequence>MAEFDLSSLAPALPDAIPAPSDIPELPPEHEWHNDFPDARVTSGTEQFEKDFVAANDVPERDLDSEISAYESAIQRQQKELTEPDQSLQIGGAVANTVYTLAEDEGFQAYLESSDYLDEADGIELAPEFASALERTFSIDADTAKHAIAYFGFDDNAVQLFADVLLNRKPKTEQVSTPIQGIEERTEERQDYQEDAFTRQLKEENEYLRQQLKTRPVEREEIDVEAQAEYYAKEFDNIKNSNPRWSKLDAGTWDYYLSSMIDVYNQLPPAKQKHYDSVEGSKKILNYLEKKWDEKRGSSKSSSKPNNNIKTRFKQSEIDRMSQAEYEKYADQIYYAYSRNLVDLNR</sequence>
<reference evidence="2 3" key="1">
    <citation type="submission" date="2020-10" db="EMBL/GenBank/DDBJ databases">
        <authorList>
            <person name="Castelo-Branco R."/>
            <person name="Eusebio N."/>
            <person name="Adriana R."/>
            <person name="Vieira A."/>
            <person name="Brugerolle De Fraissinette N."/>
            <person name="Rezende De Castro R."/>
            <person name="Schneider M.P."/>
            <person name="Vasconcelos V."/>
            <person name="Leao P.N."/>
        </authorList>
    </citation>
    <scope>NUCLEOTIDE SEQUENCE [LARGE SCALE GENOMIC DNA]</scope>
    <source>
        <strain evidence="2 3">LEGE 06123</strain>
    </source>
</reference>